<feature type="domain" description="Zn(2)-C6 fungal-type" evidence="3">
    <location>
        <begin position="10"/>
        <end position="38"/>
    </location>
</feature>
<accession>A0A1L7XYB6</accession>
<dbReference type="InterPro" id="IPR036864">
    <property type="entry name" value="Zn2-C6_fun-type_DNA-bd_sf"/>
</dbReference>
<name>A0A1L7XYB6_9HELO</name>
<keyword evidence="5" id="KW-1185">Reference proteome</keyword>
<protein>
    <recommendedName>
        <fullName evidence="3">Zn(2)-C6 fungal-type domain-containing protein</fullName>
    </recommendedName>
</protein>
<feature type="region of interest" description="Disordered" evidence="2">
    <location>
        <begin position="397"/>
        <end position="423"/>
    </location>
</feature>
<dbReference type="OrthoDB" id="5126878at2759"/>
<dbReference type="AlphaFoldDB" id="A0A1L7XYB6"/>
<gene>
    <name evidence="4" type="ORF">PAC_19901</name>
</gene>
<dbReference type="Gene3D" id="4.10.240.10">
    <property type="entry name" value="Zn(2)-C6 fungal-type DNA-binding domain"/>
    <property type="match status" value="1"/>
</dbReference>
<dbReference type="PANTHER" id="PTHR38111:SF2">
    <property type="entry name" value="FINGER DOMAIN PROTEIN, PUTATIVE (AFU_ORTHOLOGUE AFUA_1G01560)-RELATED"/>
    <property type="match status" value="1"/>
</dbReference>
<reference evidence="4 5" key="1">
    <citation type="submission" date="2016-03" db="EMBL/GenBank/DDBJ databases">
        <authorList>
            <person name="Ploux O."/>
        </authorList>
    </citation>
    <scope>NUCLEOTIDE SEQUENCE [LARGE SCALE GENOMIC DNA]</scope>
    <source>
        <strain evidence="4 5">UAMH 11012</strain>
    </source>
</reference>
<organism evidence="4 5">
    <name type="scientific">Phialocephala subalpina</name>
    <dbReference type="NCBI Taxonomy" id="576137"/>
    <lineage>
        <taxon>Eukaryota</taxon>
        <taxon>Fungi</taxon>
        <taxon>Dikarya</taxon>
        <taxon>Ascomycota</taxon>
        <taxon>Pezizomycotina</taxon>
        <taxon>Leotiomycetes</taxon>
        <taxon>Helotiales</taxon>
        <taxon>Mollisiaceae</taxon>
        <taxon>Phialocephala</taxon>
        <taxon>Phialocephala fortinii species complex</taxon>
    </lineage>
</organism>
<evidence type="ECO:0000313" key="4">
    <source>
        <dbReference type="EMBL" id="CZR70000.1"/>
    </source>
</evidence>
<dbReference type="InterPro" id="IPR053178">
    <property type="entry name" value="Osmoadaptation_assoc"/>
</dbReference>
<dbReference type="CDD" id="cd00067">
    <property type="entry name" value="GAL4"/>
    <property type="match status" value="1"/>
</dbReference>
<sequence length="522" mass="58554">MVNVGGRSKGCTTCRKRRVKCDEEQPICLRCRKSGLECDGPRRTTTFIVGKVIKSRRSTKAIARDSDTELSSCPSHILRVSFLSSNEFEVYICYALKHLRRGGTIELTTRTIKPTDIVPARTVATIHRGHISHQAILSFAAIFFGTQHRQPEITRTGFAAYGLVLQRLNEALSDPAYNTKDDLIYAVVTLGILELFCTGSGNHLKHMAGLERLFALRDHSLPISYESAEMYRSLRQMIIFAALRSRKPSILARLEWKKQLREHIDSPDELQKQELFDVLADCTVVVSARDRILGESNITPEISTHELDKLKQDTLSLLAQLSSWKKRWDSDEKHKIAETPLPHNQLNTIPTDPGEVSLPFTTNLEYTTESVAIAMLLYNISLIHVLQILALLTSPPPEHLPSESQSTSPPTTPPLQSPLTSDDRFLHDPPHFPNVWSHPPPSNKPPPHPYLSAQENPILDICRSISYHLSDPQSAASSVFHWATATVWIKVRGEESVVGRWVWSLLVERKSILVKTLGSLAG</sequence>
<evidence type="ECO:0000256" key="2">
    <source>
        <dbReference type="SAM" id="MobiDB-lite"/>
    </source>
</evidence>
<keyword evidence="1" id="KW-0539">Nucleus</keyword>
<dbReference type="Pfam" id="PF00172">
    <property type="entry name" value="Zn_clus"/>
    <property type="match status" value="1"/>
</dbReference>
<dbReference type="SMART" id="SM00066">
    <property type="entry name" value="GAL4"/>
    <property type="match status" value="1"/>
</dbReference>
<dbReference type="Pfam" id="PF11951">
    <property type="entry name" value="Fungal_trans_2"/>
    <property type="match status" value="1"/>
</dbReference>
<dbReference type="GO" id="GO:0000981">
    <property type="term" value="F:DNA-binding transcription factor activity, RNA polymerase II-specific"/>
    <property type="evidence" value="ECO:0007669"/>
    <property type="project" value="InterPro"/>
</dbReference>
<evidence type="ECO:0000313" key="5">
    <source>
        <dbReference type="Proteomes" id="UP000184330"/>
    </source>
</evidence>
<proteinExistence type="predicted"/>
<evidence type="ECO:0000256" key="1">
    <source>
        <dbReference type="ARBA" id="ARBA00023242"/>
    </source>
</evidence>
<dbReference type="PROSITE" id="PS50048">
    <property type="entry name" value="ZN2_CY6_FUNGAL_2"/>
    <property type="match status" value="1"/>
</dbReference>
<dbReference type="PANTHER" id="PTHR38111">
    <property type="entry name" value="ZN(2)-C6 FUNGAL-TYPE DOMAIN-CONTAINING PROTEIN-RELATED"/>
    <property type="match status" value="1"/>
</dbReference>
<feature type="region of interest" description="Disordered" evidence="2">
    <location>
        <begin position="430"/>
        <end position="449"/>
    </location>
</feature>
<dbReference type="InterPro" id="IPR001138">
    <property type="entry name" value="Zn2Cys6_DnaBD"/>
</dbReference>
<dbReference type="Proteomes" id="UP000184330">
    <property type="component" value="Unassembled WGS sequence"/>
</dbReference>
<dbReference type="EMBL" id="FJOG01000088">
    <property type="protein sequence ID" value="CZR70000.1"/>
    <property type="molecule type" value="Genomic_DNA"/>
</dbReference>
<dbReference type="PROSITE" id="PS00463">
    <property type="entry name" value="ZN2_CY6_FUNGAL_1"/>
    <property type="match status" value="1"/>
</dbReference>
<dbReference type="GO" id="GO:0008270">
    <property type="term" value="F:zinc ion binding"/>
    <property type="evidence" value="ECO:0007669"/>
    <property type="project" value="InterPro"/>
</dbReference>
<dbReference type="STRING" id="576137.A0A1L7XYB6"/>
<dbReference type="InterPro" id="IPR021858">
    <property type="entry name" value="Fun_TF"/>
</dbReference>
<dbReference type="SUPFAM" id="SSF57701">
    <property type="entry name" value="Zn2/Cys6 DNA-binding domain"/>
    <property type="match status" value="1"/>
</dbReference>
<feature type="compositionally biased region" description="Pro residues" evidence="2">
    <location>
        <begin position="438"/>
        <end position="449"/>
    </location>
</feature>
<evidence type="ECO:0000259" key="3">
    <source>
        <dbReference type="PROSITE" id="PS50048"/>
    </source>
</evidence>